<keyword evidence="2" id="KW-1185">Reference proteome</keyword>
<evidence type="ECO:0000313" key="2">
    <source>
        <dbReference type="Proteomes" id="UP000887226"/>
    </source>
</evidence>
<comment type="caution">
    <text evidence="1">The sequence shown here is derived from an EMBL/GenBank/DDBJ whole genome shotgun (WGS) entry which is preliminary data.</text>
</comment>
<name>A0A9P7ZBY4_9HELO</name>
<sequence length="266" mass="29968">MAPSKRFKTANWTEDTRAYSRSSSSSMIDDAYVYIRLQNLPAALKSTYTTSHIHQHNTAKFPRYINCSFEPRSRTFRSGYAPNESDTLLHLSQHALGSLGANYSLTRHPAAGNTGIGRRHTRFFGRPIHDLLSESLPTHTIPVDAIHSELLVLAALVLAVKFVDDAQVNTSWYVREWGNELWSCAQLNFCQTALMDDIGWRLLHLWDDGMIANALRDMKMAGRQCDFLVWDEDELDTNQGEKKRVLSRGLTLKDMGHGKAVTGLGT</sequence>
<reference evidence="1" key="1">
    <citation type="journal article" date="2021" name="IMA Fungus">
        <title>Genomic characterization of three marine fungi, including Emericellopsis atlantica sp. nov. with signatures of a generalist lifestyle and marine biomass degradation.</title>
        <authorList>
            <person name="Hagestad O.C."/>
            <person name="Hou L."/>
            <person name="Andersen J.H."/>
            <person name="Hansen E.H."/>
            <person name="Altermark B."/>
            <person name="Li C."/>
            <person name="Kuhnert E."/>
            <person name="Cox R.J."/>
            <person name="Crous P.W."/>
            <person name="Spatafora J.W."/>
            <person name="Lail K."/>
            <person name="Amirebrahimi M."/>
            <person name="Lipzen A."/>
            <person name="Pangilinan J."/>
            <person name="Andreopoulos W."/>
            <person name="Hayes R.D."/>
            <person name="Ng V."/>
            <person name="Grigoriev I.V."/>
            <person name="Jackson S.A."/>
            <person name="Sutton T.D.S."/>
            <person name="Dobson A.D.W."/>
            <person name="Rama T."/>
        </authorList>
    </citation>
    <scope>NUCLEOTIDE SEQUENCE</scope>
    <source>
        <strain evidence="1">TRa3180A</strain>
    </source>
</reference>
<accession>A0A9P7ZBY4</accession>
<dbReference type="AlphaFoldDB" id="A0A9P7ZBY4"/>
<dbReference type="EMBL" id="MU253737">
    <property type="protein sequence ID" value="KAG9249279.1"/>
    <property type="molecule type" value="Genomic_DNA"/>
</dbReference>
<gene>
    <name evidence="1" type="ORF">BJ878DRAFT_1199</name>
</gene>
<organism evidence="1 2">
    <name type="scientific">Calycina marina</name>
    <dbReference type="NCBI Taxonomy" id="1763456"/>
    <lineage>
        <taxon>Eukaryota</taxon>
        <taxon>Fungi</taxon>
        <taxon>Dikarya</taxon>
        <taxon>Ascomycota</taxon>
        <taxon>Pezizomycotina</taxon>
        <taxon>Leotiomycetes</taxon>
        <taxon>Helotiales</taxon>
        <taxon>Pezizellaceae</taxon>
        <taxon>Calycina</taxon>
    </lineage>
</organism>
<dbReference type="OrthoDB" id="3877279at2759"/>
<dbReference type="Proteomes" id="UP000887226">
    <property type="component" value="Unassembled WGS sequence"/>
</dbReference>
<protein>
    <submittedName>
        <fullName evidence="1">Uncharacterized protein</fullName>
    </submittedName>
</protein>
<proteinExistence type="predicted"/>
<evidence type="ECO:0000313" key="1">
    <source>
        <dbReference type="EMBL" id="KAG9249279.1"/>
    </source>
</evidence>